<dbReference type="Pfam" id="PF00149">
    <property type="entry name" value="Metallophos"/>
    <property type="match status" value="1"/>
</dbReference>
<feature type="domain" description="Calcineurin-like phosphoesterase" evidence="1">
    <location>
        <begin position="23"/>
        <end position="135"/>
    </location>
</feature>
<dbReference type="PANTHER" id="PTHR31302:SF0">
    <property type="entry name" value="TRANSMEMBRANE PROTEIN WITH METALLOPHOSPHOESTERASE DOMAIN"/>
    <property type="match status" value="1"/>
</dbReference>
<evidence type="ECO:0000313" key="3">
    <source>
        <dbReference type="WBParaSite" id="PSU_v2.g3156.t1"/>
    </source>
</evidence>
<evidence type="ECO:0000313" key="2">
    <source>
        <dbReference type="Proteomes" id="UP000887577"/>
    </source>
</evidence>
<evidence type="ECO:0000259" key="1">
    <source>
        <dbReference type="Pfam" id="PF00149"/>
    </source>
</evidence>
<dbReference type="GO" id="GO:0016787">
    <property type="term" value="F:hydrolase activity"/>
    <property type="evidence" value="ECO:0007669"/>
    <property type="project" value="InterPro"/>
</dbReference>
<reference evidence="3" key="1">
    <citation type="submission" date="2022-11" db="UniProtKB">
        <authorList>
            <consortium name="WormBaseParasite"/>
        </authorList>
    </citation>
    <scope>IDENTIFICATION</scope>
</reference>
<organism evidence="2 3">
    <name type="scientific">Panagrolaimus superbus</name>
    <dbReference type="NCBI Taxonomy" id="310955"/>
    <lineage>
        <taxon>Eukaryota</taxon>
        <taxon>Metazoa</taxon>
        <taxon>Ecdysozoa</taxon>
        <taxon>Nematoda</taxon>
        <taxon>Chromadorea</taxon>
        <taxon>Rhabditida</taxon>
        <taxon>Tylenchina</taxon>
        <taxon>Panagrolaimomorpha</taxon>
        <taxon>Panagrolaimoidea</taxon>
        <taxon>Panagrolaimidae</taxon>
        <taxon>Panagrolaimus</taxon>
    </lineage>
</organism>
<dbReference type="InterPro" id="IPR051158">
    <property type="entry name" value="Metallophosphoesterase_sf"/>
</dbReference>
<dbReference type="InterPro" id="IPR004843">
    <property type="entry name" value="Calcineurin-like_PHP"/>
</dbReference>
<sequence>MEPTVKHLNLLIKDLPQEFHGFSIGFISDIHSGPTVGKANVAQIVQIVNDLNPDIITVVGDLSDGYIDYIGERLKPLKNLKSKYGKFGTLGNHEYFYENADEWTKFYRNELNLTMFINDGMVFERNGKMLCLAGLDDYYTEGANFIGNQLLFINSFKKNCIFM</sequence>
<dbReference type="WBParaSite" id="PSU_v2.g3156.t1">
    <property type="protein sequence ID" value="PSU_v2.g3156.t1"/>
    <property type="gene ID" value="PSU_v2.g3156"/>
</dbReference>
<keyword evidence="2" id="KW-1185">Reference proteome</keyword>
<dbReference type="PANTHER" id="PTHR31302">
    <property type="entry name" value="TRANSMEMBRANE PROTEIN WITH METALLOPHOSPHOESTERASE DOMAIN-RELATED"/>
    <property type="match status" value="1"/>
</dbReference>
<accession>A0A914YQU5</accession>
<dbReference type="Gene3D" id="3.60.21.10">
    <property type="match status" value="1"/>
</dbReference>
<name>A0A914YQU5_9BILA</name>
<dbReference type="Proteomes" id="UP000887577">
    <property type="component" value="Unplaced"/>
</dbReference>
<dbReference type="SUPFAM" id="SSF56300">
    <property type="entry name" value="Metallo-dependent phosphatases"/>
    <property type="match status" value="1"/>
</dbReference>
<dbReference type="AlphaFoldDB" id="A0A914YQU5"/>
<protein>
    <submittedName>
        <fullName evidence="3">Calcineurin-like phosphoesterase domain-containing protein</fullName>
    </submittedName>
</protein>
<proteinExistence type="predicted"/>
<dbReference type="InterPro" id="IPR029052">
    <property type="entry name" value="Metallo-depent_PP-like"/>
</dbReference>